<sequence length="295" mass="32122">MSYQNQQLGGQAFNHGPSSSAETEYDRLRSLAREEQGKHQHFAAQASQAYSSGDGAGAHNASEQSKQHAAAADNYNKQASEFIFRENNAVGKVAADTIDLHGQYVEEAEEILEQRIRYAQSTGQTHLHVIVGKGNHSPGHIQKIKPKVEALCQELGLQYSTEHNEGRMFIQLQPGAGGGGGGQQQQQQGGGQQQMPGYDYQQHYQPQHQNYGQPLYQSAYPMGGSPNYSYAQAAAGGHPGAGQQQQQMQYGGQQQQQQQNGGYPGKPQQQFDASQQQGQQDEGVKCCGIKICVVM</sequence>
<dbReference type="EMBL" id="JAUJLE010000227">
    <property type="protein sequence ID" value="KAK0966688.1"/>
    <property type="molecule type" value="Genomic_DNA"/>
</dbReference>
<gene>
    <name evidence="3" type="ORF">LTR91_017461</name>
</gene>
<feature type="compositionally biased region" description="Gly residues" evidence="1">
    <location>
        <begin position="175"/>
        <end position="192"/>
    </location>
</feature>
<dbReference type="InterPro" id="IPR036063">
    <property type="entry name" value="Smr_dom_sf"/>
</dbReference>
<comment type="caution">
    <text evidence="3">The sequence shown here is derived from an EMBL/GenBank/DDBJ whole genome shotgun (WGS) entry which is preliminary data.</text>
</comment>
<dbReference type="PROSITE" id="PS50828">
    <property type="entry name" value="SMR"/>
    <property type="match status" value="1"/>
</dbReference>
<evidence type="ECO:0000313" key="4">
    <source>
        <dbReference type="Proteomes" id="UP001175353"/>
    </source>
</evidence>
<feature type="region of interest" description="Disordered" evidence="1">
    <location>
        <begin position="1"/>
        <end position="72"/>
    </location>
</feature>
<evidence type="ECO:0000313" key="3">
    <source>
        <dbReference type="EMBL" id="KAK0966688.1"/>
    </source>
</evidence>
<accession>A0AAN6QJC8</accession>
<proteinExistence type="predicted"/>
<feature type="compositionally biased region" description="Basic and acidic residues" evidence="1">
    <location>
        <begin position="24"/>
        <end position="38"/>
    </location>
</feature>
<feature type="compositionally biased region" description="Low complexity" evidence="1">
    <location>
        <begin position="230"/>
        <end position="280"/>
    </location>
</feature>
<feature type="region of interest" description="Disordered" evidence="1">
    <location>
        <begin position="230"/>
        <end position="282"/>
    </location>
</feature>
<dbReference type="SMART" id="SM00463">
    <property type="entry name" value="SMR"/>
    <property type="match status" value="1"/>
</dbReference>
<feature type="domain" description="Smr" evidence="2">
    <location>
        <begin position="98"/>
        <end position="173"/>
    </location>
</feature>
<dbReference type="InterPro" id="IPR013899">
    <property type="entry name" value="DUF1771"/>
</dbReference>
<dbReference type="PANTHER" id="PTHR47417:SF1">
    <property type="entry name" value="SMR DOMAIN-CONTAINING PROTEIN YPL199C"/>
    <property type="match status" value="1"/>
</dbReference>
<evidence type="ECO:0000256" key="1">
    <source>
        <dbReference type="SAM" id="MobiDB-lite"/>
    </source>
</evidence>
<dbReference type="SMART" id="SM01162">
    <property type="entry name" value="DUF1771"/>
    <property type="match status" value="1"/>
</dbReference>
<protein>
    <recommendedName>
        <fullName evidence="2">Smr domain-containing protein</fullName>
    </recommendedName>
</protein>
<reference evidence="3" key="1">
    <citation type="submission" date="2023-06" db="EMBL/GenBank/DDBJ databases">
        <title>Black Yeasts Isolated from many extreme environments.</title>
        <authorList>
            <person name="Coleine C."/>
            <person name="Stajich J.E."/>
            <person name="Selbmann L."/>
        </authorList>
    </citation>
    <scope>NUCLEOTIDE SEQUENCE</scope>
    <source>
        <strain evidence="3">CCFEE 5200</strain>
    </source>
</reference>
<dbReference type="Pfam" id="PF01713">
    <property type="entry name" value="Smr"/>
    <property type="match status" value="1"/>
</dbReference>
<dbReference type="InterPro" id="IPR053020">
    <property type="entry name" value="Smr_domain_protein"/>
</dbReference>
<dbReference type="PANTHER" id="PTHR47417">
    <property type="entry name" value="SMR DOMAIN-CONTAINING PROTEIN YPL199C"/>
    <property type="match status" value="1"/>
</dbReference>
<feature type="region of interest" description="Disordered" evidence="1">
    <location>
        <begin position="171"/>
        <end position="198"/>
    </location>
</feature>
<keyword evidence="4" id="KW-1185">Reference proteome</keyword>
<dbReference type="Pfam" id="PF08590">
    <property type="entry name" value="DUF1771"/>
    <property type="match status" value="1"/>
</dbReference>
<dbReference type="Proteomes" id="UP001175353">
    <property type="component" value="Unassembled WGS sequence"/>
</dbReference>
<evidence type="ECO:0000259" key="2">
    <source>
        <dbReference type="PROSITE" id="PS50828"/>
    </source>
</evidence>
<dbReference type="InterPro" id="IPR002625">
    <property type="entry name" value="Smr_dom"/>
</dbReference>
<dbReference type="SUPFAM" id="SSF160443">
    <property type="entry name" value="SMR domain-like"/>
    <property type="match status" value="1"/>
</dbReference>
<dbReference type="AlphaFoldDB" id="A0AAN6QJC8"/>
<organism evidence="3 4">
    <name type="scientific">Friedmanniomyces endolithicus</name>
    <dbReference type="NCBI Taxonomy" id="329885"/>
    <lineage>
        <taxon>Eukaryota</taxon>
        <taxon>Fungi</taxon>
        <taxon>Dikarya</taxon>
        <taxon>Ascomycota</taxon>
        <taxon>Pezizomycotina</taxon>
        <taxon>Dothideomycetes</taxon>
        <taxon>Dothideomycetidae</taxon>
        <taxon>Mycosphaerellales</taxon>
        <taxon>Teratosphaeriaceae</taxon>
        <taxon>Friedmanniomyces</taxon>
    </lineage>
</organism>
<dbReference type="Gene3D" id="3.30.1370.110">
    <property type="match status" value="1"/>
</dbReference>
<name>A0AAN6QJC8_9PEZI</name>